<dbReference type="Proteomes" id="UP001487740">
    <property type="component" value="Unassembled WGS sequence"/>
</dbReference>
<feature type="region of interest" description="Disordered" evidence="1">
    <location>
        <begin position="91"/>
        <end position="112"/>
    </location>
</feature>
<gene>
    <name evidence="2" type="ORF">O3P69_003307</name>
</gene>
<dbReference type="AlphaFoldDB" id="A0AAW0UL00"/>
<evidence type="ECO:0000256" key="1">
    <source>
        <dbReference type="SAM" id="MobiDB-lite"/>
    </source>
</evidence>
<feature type="region of interest" description="Disordered" evidence="1">
    <location>
        <begin position="1"/>
        <end position="31"/>
    </location>
</feature>
<name>A0AAW0UL00_SCYPA</name>
<evidence type="ECO:0000313" key="3">
    <source>
        <dbReference type="Proteomes" id="UP001487740"/>
    </source>
</evidence>
<keyword evidence="3" id="KW-1185">Reference proteome</keyword>
<proteinExistence type="predicted"/>
<organism evidence="2 3">
    <name type="scientific">Scylla paramamosain</name>
    <name type="common">Mud crab</name>
    <dbReference type="NCBI Taxonomy" id="85552"/>
    <lineage>
        <taxon>Eukaryota</taxon>
        <taxon>Metazoa</taxon>
        <taxon>Ecdysozoa</taxon>
        <taxon>Arthropoda</taxon>
        <taxon>Crustacea</taxon>
        <taxon>Multicrustacea</taxon>
        <taxon>Malacostraca</taxon>
        <taxon>Eumalacostraca</taxon>
        <taxon>Eucarida</taxon>
        <taxon>Decapoda</taxon>
        <taxon>Pleocyemata</taxon>
        <taxon>Brachyura</taxon>
        <taxon>Eubrachyura</taxon>
        <taxon>Portunoidea</taxon>
        <taxon>Portunidae</taxon>
        <taxon>Portuninae</taxon>
        <taxon>Scylla</taxon>
    </lineage>
</organism>
<accession>A0AAW0UL00</accession>
<feature type="compositionally biased region" description="Polar residues" evidence="1">
    <location>
        <begin position="1"/>
        <end position="12"/>
    </location>
</feature>
<reference evidence="2 3" key="1">
    <citation type="submission" date="2023-03" db="EMBL/GenBank/DDBJ databases">
        <title>High-quality genome of Scylla paramamosain provides insights in environmental adaptation.</title>
        <authorList>
            <person name="Zhang L."/>
        </authorList>
    </citation>
    <scope>NUCLEOTIDE SEQUENCE [LARGE SCALE GENOMIC DNA]</scope>
    <source>
        <strain evidence="2">LZ_2023a</strain>
        <tissue evidence="2">Muscle</tissue>
    </source>
</reference>
<protein>
    <submittedName>
        <fullName evidence="2">Uncharacterized protein</fullName>
    </submittedName>
</protein>
<sequence>MRPDTPVSSRCSQSHHRHTGQGTNRNAGNAQLSVHPLNNNCRLCLAGHGYKSSNDNSPRDPSPCLRGHMQDPMTSTAAACLCVRPVWHRRRSQEPSRDNTVSTGRHNKHHHSTDAACYHSTISYTVFIQRALPGRLDG</sequence>
<feature type="compositionally biased region" description="Polar residues" evidence="1">
    <location>
        <begin position="20"/>
        <end position="31"/>
    </location>
</feature>
<comment type="caution">
    <text evidence="2">The sequence shown here is derived from an EMBL/GenBank/DDBJ whole genome shotgun (WGS) entry which is preliminary data.</text>
</comment>
<dbReference type="EMBL" id="JARAKH010000010">
    <property type="protein sequence ID" value="KAK8400546.1"/>
    <property type="molecule type" value="Genomic_DNA"/>
</dbReference>
<evidence type="ECO:0000313" key="2">
    <source>
        <dbReference type="EMBL" id="KAK8400546.1"/>
    </source>
</evidence>